<dbReference type="AlphaFoldDB" id="A0AAE6KNZ3"/>
<dbReference type="Pfam" id="PF07388">
    <property type="entry name" value="A-2_8-polyST"/>
    <property type="match status" value="1"/>
</dbReference>
<evidence type="ECO:0000313" key="2">
    <source>
        <dbReference type="Proteomes" id="UP000312102"/>
    </source>
</evidence>
<dbReference type="KEGG" id="mrk:FIT61_02670"/>
<sequence>MRYIYFHIDELNRDAIVASVLGSELKKYGWKVIYGNRFLSRLLKHFEWIFDAIILPKPLFISAIFNENQINKLKSKYVMLYTENIGIVADDTHPKMLLRCALDPDFMSGKNDSVEKVSAFCFWGEQVANVVRNSYPPLKNKCYVVGHPRHDKRAIGKNSPNNKSYHKKSVGIITRFVAINDYYERNPIADLVNRFLNDDILYEYKNQANDDFLINEKRGSRPDHDLFLEIIDIKIIIKIIKRLKADGYNVSIKIHPRENPDTWRKIDSFLHLDIDIVDPQLPFSSWAVEQNCVIGPPSTSFYDCFMLGITPISIANIDPERQRFVSKYFEENNKLMEHVIAPYNIDDLLDNIRQIESNDFFMSADIENILYKEANFPLCSKSIEALGSVVKRILETEPDRTLSQFFGLYFYNFFRSAYTLLGVLRNFLLRRKITSSNFLLTPITARKIKIMGNF</sequence>
<dbReference type="Proteomes" id="UP000312102">
    <property type="component" value="Chromosome"/>
</dbReference>
<protein>
    <recommendedName>
        <fullName evidence="3">Surface carbohydrate biosynthesis protein</fullName>
    </recommendedName>
</protein>
<keyword evidence="2" id="KW-1185">Reference proteome</keyword>
<gene>
    <name evidence="1" type="ORF">FIT61_02670</name>
</gene>
<evidence type="ECO:0008006" key="3">
    <source>
        <dbReference type="Google" id="ProtNLM"/>
    </source>
</evidence>
<reference evidence="1 2" key="1">
    <citation type="journal article" date="2019" name="ISME J.">
        <title>Evolution in action: habitat transition from sediment to the pelagial leads to genome streamlining in Methylophilaceae.</title>
        <authorList>
            <person name="Salcher M."/>
            <person name="Schaefle D."/>
            <person name="Kaspar M."/>
            <person name="Neuenschwander S.M."/>
            <person name="Ghai R."/>
        </authorList>
    </citation>
    <scope>NUCLEOTIDE SEQUENCE [LARGE SCALE GENOMIC DNA]</scope>
    <source>
        <strain evidence="1 2">MMS-RI-1</strain>
    </source>
</reference>
<accession>A0AAE6KNZ3</accession>
<organism evidence="1 2">
    <name type="scientific">Candidatus Methylopumilus rimovensis</name>
    <dbReference type="NCBI Taxonomy" id="2588535"/>
    <lineage>
        <taxon>Bacteria</taxon>
        <taxon>Pseudomonadati</taxon>
        <taxon>Pseudomonadota</taxon>
        <taxon>Betaproteobacteria</taxon>
        <taxon>Nitrosomonadales</taxon>
        <taxon>Methylophilaceae</taxon>
        <taxon>Candidatus Methylopumilus</taxon>
    </lineage>
</organism>
<proteinExistence type="predicted"/>
<dbReference type="InterPro" id="IPR010866">
    <property type="entry name" value="A-2_8-polyST"/>
</dbReference>
<name>A0AAE6KNZ3_9PROT</name>
<evidence type="ECO:0000313" key="1">
    <source>
        <dbReference type="EMBL" id="QDD13364.1"/>
    </source>
</evidence>
<dbReference type="EMBL" id="CP040986">
    <property type="protein sequence ID" value="QDD13364.1"/>
    <property type="molecule type" value="Genomic_DNA"/>
</dbReference>